<gene>
    <name evidence="2" type="ORF">ACFQRG_20955</name>
</gene>
<sequence>MKRWLIIFSLCLMIFPSIPASTGQAAEVNGGNCQPLEKIFKTKINSNGDVCQLDIPRKNLNVTMNGLKLSPNLMSIGFMVNFQQVGDKTAVMGEFALLGDEINPVIDQLRKGQLEVSALHNHMIDENPRIFYLHFEGLGDINHIAQAIKSAILETHEKNNNTNYINLSD</sequence>
<keyword evidence="1" id="KW-0732">Signal</keyword>
<evidence type="ECO:0000313" key="3">
    <source>
        <dbReference type="Proteomes" id="UP001596505"/>
    </source>
</evidence>
<evidence type="ECO:0000313" key="2">
    <source>
        <dbReference type="EMBL" id="MFC7395382.1"/>
    </source>
</evidence>
<dbReference type="Proteomes" id="UP001596505">
    <property type="component" value="Unassembled WGS sequence"/>
</dbReference>
<organism evidence="2 3">
    <name type="scientific">Scopulibacillus cellulosilyticus</name>
    <dbReference type="NCBI Taxonomy" id="2665665"/>
    <lineage>
        <taxon>Bacteria</taxon>
        <taxon>Bacillati</taxon>
        <taxon>Bacillota</taxon>
        <taxon>Bacilli</taxon>
        <taxon>Bacillales</taxon>
        <taxon>Sporolactobacillaceae</taxon>
        <taxon>Scopulibacillus</taxon>
    </lineage>
</organism>
<proteinExistence type="predicted"/>
<keyword evidence="3" id="KW-1185">Reference proteome</keyword>
<name>A0ABW2Q161_9BACL</name>
<dbReference type="EMBL" id="JBHTCO010000044">
    <property type="protein sequence ID" value="MFC7395382.1"/>
    <property type="molecule type" value="Genomic_DNA"/>
</dbReference>
<feature type="chain" id="PRO_5047501529" evidence="1">
    <location>
        <begin position="21"/>
        <end position="169"/>
    </location>
</feature>
<dbReference type="Pfam" id="PF07485">
    <property type="entry name" value="DUF1529"/>
    <property type="match status" value="1"/>
</dbReference>
<accession>A0ABW2Q161</accession>
<protein>
    <submittedName>
        <fullName evidence="2">DUF1259 domain-containing protein</fullName>
    </submittedName>
</protein>
<comment type="caution">
    <text evidence="2">The sequence shown here is derived from an EMBL/GenBank/DDBJ whole genome shotgun (WGS) entry which is preliminary data.</text>
</comment>
<evidence type="ECO:0000256" key="1">
    <source>
        <dbReference type="SAM" id="SignalP"/>
    </source>
</evidence>
<dbReference type="RefSeq" id="WP_380969882.1">
    <property type="nucleotide sequence ID" value="NZ_JBHTCO010000044.1"/>
</dbReference>
<feature type="signal peptide" evidence="1">
    <location>
        <begin position="1"/>
        <end position="20"/>
    </location>
</feature>
<reference evidence="3" key="1">
    <citation type="journal article" date="2019" name="Int. J. Syst. Evol. Microbiol.">
        <title>The Global Catalogue of Microorganisms (GCM) 10K type strain sequencing project: providing services to taxonomists for standard genome sequencing and annotation.</title>
        <authorList>
            <consortium name="The Broad Institute Genomics Platform"/>
            <consortium name="The Broad Institute Genome Sequencing Center for Infectious Disease"/>
            <person name="Wu L."/>
            <person name="Ma J."/>
        </authorList>
    </citation>
    <scope>NUCLEOTIDE SEQUENCE [LARGE SCALE GENOMIC DNA]</scope>
    <source>
        <strain evidence="3">CGMCC 1.16305</strain>
    </source>
</reference>
<dbReference type="InterPro" id="IPR011094">
    <property type="entry name" value="Uncharacterised_LppY/LpqO"/>
</dbReference>